<gene>
    <name evidence="2" type="ORF">NDI56_11775</name>
</gene>
<feature type="transmembrane region" description="Helical" evidence="1">
    <location>
        <begin position="191"/>
        <end position="212"/>
    </location>
</feature>
<organism evidence="2 3">
    <name type="scientific">Haloarcula saliterrae</name>
    <dbReference type="NCBI Taxonomy" id="2950534"/>
    <lineage>
        <taxon>Archaea</taxon>
        <taxon>Methanobacteriati</taxon>
        <taxon>Methanobacteriota</taxon>
        <taxon>Stenosarchaea group</taxon>
        <taxon>Halobacteria</taxon>
        <taxon>Halobacteriales</taxon>
        <taxon>Haloarculaceae</taxon>
        <taxon>Haloarcula</taxon>
    </lineage>
</organism>
<evidence type="ECO:0000313" key="2">
    <source>
        <dbReference type="EMBL" id="MDS0260072.1"/>
    </source>
</evidence>
<keyword evidence="1" id="KW-0472">Membrane</keyword>
<accession>A0ABU2FCT3</accession>
<evidence type="ECO:0000313" key="3">
    <source>
        <dbReference type="Proteomes" id="UP001259659"/>
    </source>
</evidence>
<feature type="transmembrane region" description="Helical" evidence="1">
    <location>
        <begin position="36"/>
        <end position="58"/>
    </location>
</feature>
<evidence type="ECO:0000256" key="1">
    <source>
        <dbReference type="SAM" id="Phobius"/>
    </source>
</evidence>
<proteinExistence type="predicted"/>
<dbReference type="RefSeq" id="WP_310919738.1">
    <property type="nucleotide sequence ID" value="NZ_JAMQON010000003.1"/>
</dbReference>
<feature type="transmembrane region" description="Helical" evidence="1">
    <location>
        <begin position="155"/>
        <end position="179"/>
    </location>
</feature>
<feature type="transmembrane region" description="Helical" evidence="1">
    <location>
        <begin position="232"/>
        <end position="256"/>
    </location>
</feature>
<dbReference type="EMBL" id="JAMQON010000003">
    <property type="protein sequence ID" value="MDS0260072.1"/>
    <property type="molecule type" value="Genomic_DNA"/>
</dbReference>
<comment type="caution">
    <text evidence="2">The sequence shown here is derived from an EMBL/GenBank/DDBJ whole genome shotgun (WGS) entry which is preliminary data.</text>
</comment>
<keyword evidence="1" id="KW-1133">Transmembrane helix</keyword>
<reference evidence="2 3" key="1">
    <citation type="submission" date="2022-06" db="EMBL/GenBank/DDBJ databases">
        <title>Haloarcula sp. a new haloarchaeum isolate from saline soil.</title>
        <authorList>
            <person name="Strakova D."/>
            <person name="Galisteo C."/>
            <person name="Sanchez-Porro C."/>
            <person name="Ventosa A."/>
        </authorList>
    </citation>
    <scope>NUCLEOTIDE SEQUENCE [LARGE SCALE GENOMIC DNA]</scope>
    <source>
        <strain evidence="2 3">S1CR25-12</strain>
    </source>
</reference>
<keyword evidence="3" id="KW-1185">Reference proteome</keyword>
<feature type="transmembrane region" description="Helical" evidence="1">
    <location>
        <begin position="70"/>
        <end position="87"/>
    </location>
</feature>
<name>A0ABU2FCT3_9EURY</name>
<dbReference type="Proteomes" id="UP001259659">
    <property type="component" value="Unassembled WGS sequence"/>
</dbReference>
<keyword evidence="1" id="KW-0812">Transmembrane</keyword>
<sequence>MSNQVEQSGSSTANETSLRALVRVTFEKESIILRRYWFNTVGGIGATYVMFLLIFFGGRTVTPTLVTENLTGIIVGFFIWTMSWSSFQTSAQTLSREARWGTLEQTYMSPFGLFTVISTRITVQLSYTLVIGHIMLLFMMIPTGTWVWIDPLSVVPLAVVTMLSATGLGYAFGGLALVYKRVSSIFMIVQVLLLGAISSPATLFTNLLPLAWGTDLIVVVISQGTSLWQLPLTDLGGVSAVTIGYLVVGYGVFGYAMKVTKRRGIMGHY</sequence>
<protein>
    <submittedName>
        <fullName evidence="2">ABC transporter permease</fullName>
    </submittedName>
</protein>
<feature type="transmembrane region" description="Helical" evidence="1">
    <location>
        <begin position="127"/>
        <end position="149"/>
    </location>
</feature>